<evidence type="ECO:0000313" key="11">
    <source>
        <dbReference type="Proteomes" id="UP000265618"/>
    </source>
</evidence>
<feature type="compositionally biased region" description="Basic and acidic residues" evidence="8">
    <location>
        <begin position="987"/>
        <end position="999"/>
    </location>
</feature>
<feature type="region of interest" description="Disordered" evidence="8">
    <location>
        <begin position="977"/>
        <end position="1070"/>
    </location>
</feature>
<dbReference type="SUPFAM" id="SSF57903">
    <property type="entry name" value="FYVE/PHD zinc finger"/>
    <property type="match status" value="1"/>
</dbReference>
<feature type="region of interest" description="Disordered" evidence="8">
    <location>
        <begin position="700"/>
        <end position="726"/>
    </location>
</feature>
<dbReference type="InterPro" id="IPR013083">
    <property type="entry name" value="Znf_RING/FYVE/PHD"/>
</dbReference>
<dbReference type="PANTHER" id="PTHR24198">
    <property type="entry name" value="ANKYRIN REPEAT AND PROTEIN KINASE DOMAIN-CONTAINING PROTEIN"/>
    <property type="match status" value="1"/>
</dbReference>
<dbReference type="SUPFAM" id="SSF48403">
    <property type="entry name" value="Ankyrin repeat"/>
    <property type="match status" value="2"/>
</dbReference>
<evidence type="ECO:0000313" key="10">
    <source>
        <dbReference type="EMBL" id="GIQ81393.1"/>
    </source>
</evidence>
<dbReference type="InterPro" id="IPR011011">
    <property type="entry name" value="Znf_FYVE_PHD"/>
</dbReference>
<feature type="compositionally biased region" description="Acidic residues" evidence="8">
    <location>
        <begin position="339"/>
        <end position="348"/>
    </location>
</feature>
<keyword evidence="3 7" id="KW-0863">Zinc-finger</keyword>
<keyword evidence="5 6" id="KW-0040">ANK repeat</keyword>
<evidence type="ECO:0000256" key="5">
    <source>
        <dbReference type="ARBA" id="ARBA00023043"/>
    </source>
</evidence>
<dbReference type="InterPro" id="IPR002110">
    <property type="entry name" value="Ankyrin_rpt"/>
</dbReference>
<feature type="repeat" description="ANK" evidence="6">
    <location>
        <begin position="108"/>
        <end position="140"/>
    </location>
</feature>
<dbReference type="Gene3D" id="3.30.40.10">
    <property type="entry name" value="Zinc/RING finger domain, C3HC4 (zinc finger)"/>
    <property type="match status" value="1"/>
</dbReference>
<feature type="repeat" description="ANK" evidence="6">
    <location>
        <begin position="1353"/>
        <end position="1385"/>
    </location>
</feature>
<proteinExistence type="predicted"/>
<gene>
    <name evidence="10" type="ORF">KIPB_002343</name>
</gene>
<feature type="compositionally biased region" description="Polar residues" evidence="8">
    <location>
        <begin position="1000"/>
        <end position="1040"/>
    </location>
</feature>
<evidence type="ECO:0000256" key="6">
    <source>
        <dbReference type="PROSITE-ProRule" id="PRU00023"/>
    </source>
</evidence>
<dbReference type="GO" id="GO:0008270">
    <property type="term" value="F:zinc ion binding"/>
    <property type="evidence" value="ECO:0007669"/>
    <property type="project" value="UniProtKB-KW"/>
</dbReference>
<evidence type="ECO:0000256" key="1">
    <source>
        <dbReference type="ARBA" id="ARBA00022723"/>
    </source>
</evidence>
<accession>A0A9K3CQ45</accession>
<feature type="region of interest" description="Disordered" evidence="8">
    <location>
        <begin position="339"/>
        <end position="362"/>
    </location>
</feature>
<name>A0A9K3CQ45_9EUKA</name>
<reference evidence="10 11" key="1">
    <citation type="journal article" date="2018" name="PLoS ONE">
        <title>The draft genome of Kipferlia bialata reveals reductive genome evolution in fornicate parasites.</title>
        <authorList>
            <person name="Tanifuji G."/>
            <person name="Takabayashi S."/>
            <person name="Kume K."/>
            <person name="Takagi M."/>
            <person name="Nakayama T."/>
            <person name="Kamikawa R."/>
            <person name="Inagaki Y."/>
            <person name="Hashimoto T."/>
        </authorList>
    </citation>
    <scope>NUCLEOTIDE SEQUENCE [LARGE SCALE GENOMIC DNA]</scope>
    <source>
        <strain evidence="10">NY0173</strain>
    </source>
</reference>
<dbReference type="OrthoDB" id="68108at2759"/>
<dbReference type="Gene3D" id="1.25.40.20">
    <property type="entry name" value="Ankyrin repeat-containing domain"/>
    <property type="match status" value="3"/>
</dbReference>
<dbReference type="Pfam" id="PF01363">
    <property type="entry name" value="FYVE"/>
    <property type="match status" value="1"/>
</dbReference>
<dbReference type="Pfam" id="PF12796">
    <property type="entry name" value="Ank_2"/>
    <property type="match status" value="1"/>
</dbReference>
<evidence type="ECO:0000256" key="4">
    <source>
        <dbReference type="ARBA" id="ARBA00022833"/>
    </source>
</evidence>
<evidence type="ECO:0000256" key="8">
    <source>
        <dbReference type="SAM" id="MobiDB-lite"/>
    </source>
</evidence>
<evidence type="ECO:0000259" key="9">
    <source>
        <dbReference type="PROSITE" id="PS50178"/>
    </source>
</evidence>
<dbReference type="InterPro" id="IPR017455">
    <property type="entry name" value="Znf_FYVE-rel"/>
</dbReference>
<keyword evidence="1" id="KW-0479">Metal-binding</keyword>
<feature type="compositionally biased region" description="Basic and acidic residues" evidence="8">
    <location>
        <begin position="349"/>
        <end position="360"/>
    </location>
</feature>
<dbReference type="InterPro" id="IPR036770">
    <property type="entry name" value="Ankyrin_rpt-contain_sf"/>
</dbReference>
<keyword evidence="11" id="KW-1185">Reference proteome</keyword>
<evidence type="ECO:0000256" key="3">
    <source>
        <dbReference type="ARBA" id="ARBA00022771"/>
    </source>
</evidence>
<dbReference type="EMBL" id="BDIP01000380">
    <property type="protein sequence ID" value="GIQ81393.1"/>
    <property type="molecule type" value="Genomic_DNA"/>
</dbReference>
<keyword evidence="4" id="KW-0862">Zinc</keyword>
<organism evidence="10 11">
    <name type="scientific">Kipferlia bialata</name>
    <dbReference type="NCBI Taxonomy" id="797122"/>
    <lineage>
        <taxon>Eukaryota</taxon>
        <taxon>Metamonada</taxon>
        <taxon>Carpediemonas-like organisms</taxon>
        <taxon>Kipferlia</taxon>
    </lineage>
</organism>
<keyword evidence="2" id="KW-0677">Repeat</keyword>
<evidence type="ECO:0000256" key="7">
    <source>
        <dbReference type="PROSITE-ProRule" id="PRU00091"/>
    </source>
</evidence>
<dbReference type="Pfam" id="PF00023">
    <property type="entry name" value="Ank"/>
    <property type="match status" value="1"/>
</dbReference>
<dbReference type="Proteomes" id="UP000265618">
    <property type="component" value="Unassembled WGS sequence"/>
</dbReference>
<dbReference type="PROSITE" id="PS50297">
    <property type="entry name" value="ANK_REP_REGION"/>
    <property type="match status" value="3"/>
</dbReference>
<comment type="caution">
    <text evidence="10">The sequence shown here is derived from an EMBL/GenBank/DDBJ whole genome shotgun (WGS) entry which is preliminary data.</text>
</comment>
<feature type="compositionally biased region" description="Acidic residues" evidence="8">
    <location>
        <begin position="703"/>
        <end position="721"/>
    </location>
</feature>
<dbReference type="InterPro" id="IPR000306">
    <property type="entry name" value="Znf_FYVE"/>
</dbReference>
<evidence type="ECO:0000256" key="2">
    <source>
        <dbReference type="ARBA" id="ARBA00022737"/>
    </source>
</evidence>
<protein>
    <recommendedName>
        <fullName evidence="9">FYVE-type domain-containing protein</fullName>
    </recommendedName>
</protein>
<dbReference type="SMART" id="SM00064">
    <property type="entry name" value="FYVE"/>
    <property type="match status" value="1"/>
</dbReference>
<dbReference type="SMART" id="SM00248">
    <property type="entry name" value="ANK"/>
    <property type="match status" value="7"/>
</dbReference>
<dbReference type="PANTHER" id="PTHR24198:SF165">
    <property type="entry name" value="ANKYRIN REPEAT-CONTAINING PROTEIN-RELATED"/>
    <property type="match status" value="1"/>
</dbReference>
<dbReference type="PROSITE" id="PS50178">
    <property type="entry name" value="ZF_FYVE"/>
    <property type="match status" value="1"/>
</dbReference>
<sequence>MAAWSGDASPQWPLIEAALGQHRDEMLRGIIADAEDPLQLRDPEGSTILHAVVLQEREDLVSMIVNCIIATGVPPPVEYETGGTEGGEPTYAPSSIARADVVDAVNAYGETPLHYAADAALPGLIDALLMTGADANKLTAAGHSPLHLAALRGDLDCVHALFEAGGLITPQDEHGFTPAHFAALKADHVLLREMCQRDLCAVASESTQRGHTVLHLLAVGDSELLVQSADQSLDYETGQNETPEAYLRCLQVLLTCLGEDLDAGYFDNIQHAFGQDIYGRSPMHYFALGSVPSLELILAFLLTVFETLNDLVAVSDHPSPENQPAPDESELIRLPGDAEVEEGAEGEGESGKGKEKEEGPSTHSNVAISCAFGDHSAPIQFFCPPDQYGLTPLLLSALLAPDPSLTKLLLPFDNVLAVSEYFGSVLHCAVYSSSVELLTEVCDALISGQFTGTLAAPVTAVLALTDKLHRTPLHIAASQLSSLSLPPRITPDGSSCAGNIAEFPALLGLRGDTVMPAWQPTSLPLPWVPLVDYARCACIDRQAKGEETRPPSDVCLEPLVRMINSCGTADVRVIVGWIDATGNTPLSYLCQARRPIAETARSVEMLAAAGHLSAQLGVFAKIPLLQEIQGPLRHLQMDGPSLSGILDSYHLRVLAECVDKHSLSEQALEDGWASFSGYSSYASGLSCVPSSTVMHVVQAQPITEEEEEEEAEGEGEGEGEGDAQPNEETAALASKLASSLSIATYSAVRRQRNKPKVMQSDPDQQVLGMRRTTLLPHLAILAARNGLSDVVRMLMETISTTYFPTLRDSFRHVEYDTLAKVTGLSQGSGTSLAFAELEALVLKYARGQLRRACAYAAASGFDRRTLALLGETKLTDDLLRRRTFAEECGILAGCRYYSELYTRCKEVQSQRSIRWLCGSEVEIGDDTHNALFDSPNSVIRPFHCLPAAFVSIICHPEPRVRVPLIHVLALDCGSAEAQSYGDGQSRPSDKAQGKEREGTDSAQGSLDRQMQGVSDSLSNLLHSPSPRQSRRGSLSLSPQMSVAEALRAEMAERDKERASDLSFSPTSASSAVITPPDVISLLADTFSGGEVGMEAGASVARRRTLGEGTSARDSDGNVPYHYLPCTRDTHTQVLRCVPSSYSRYSVDDIAGHGNGDSRHDSDTAIPFPVASLILPLVNWVGDQDARECERATQSCGCPTPCHTQCVTKAGGWGETPEERRALIPRRCAVDSVFELSLLPLLLRFGLAADDLDIYDTFSDEDSDAFEIEDAVKEAGRLLDAARVWLIALLRHVDSVTMETKCKTKTHGALGDAVPEDKEAVRGLLKDKEAVRGLLSLLRLGSAITGAVGASNEFGLTPLHVAALTGSPTVFAALLAAGADPDATDGAGVPPVAYLAAICVAGVVGVTEGEGEGNEGAECSEDEMEADSRAITGPALVKLVLLYAAGCERLVKVGHQLYPVPSLFPPDIARFVSVLDLSAVSGGASACQLLREPVVPDTPASPLSASPVPFTPAPYLRGITSAMDDVMGRVDSLLDRDTATLQGMGGRGKGVTREQVGLRPQWEINANMLVCPECGVAFGKFLNRRHHCRACGRVLCSKCCSHVVDLPDLGYTRVKVCEQCLHEHKGRRR</sequence>
<feature type="domain" description="FYVE-type" evidence="9">
    <location>
        <begin position="1564"/>
        <end position="1624"/>
    </location>
</feature>
<feature type="compositionally biased region" description="Basic and acidic residues" evidence="8">
    <location>
        <begin position="1046"/>
        <end position="1059"/>
    </location>
</feature>
<feature type="repeat" description="ANK" evidence="6">
    <location>
        <begin position="141"/>
        <end position="173"/>
    </location>
</feature>
<feature type="compositionally biased region" description="Polar residues" evidence="8">
    <location>
        <begin position="1061"/>
        <end position="1070"/>
    </location>
</feature>
<dbReference type="PROSITE" id="PS50088">
    <property type="entry name" value="ANK_REPEAT"/>
    <property type="match status" value="3"/>
</dbReference>